<protein>
    <recommendedName>
        <fullName evidence="3">Tetraspanin</fullName>
    </recommendedName>
</protein>
<accession>A0A0L8GAQ4</accession>
<reference evidence="2" key="1">
    <citation type="submission" date="2015-07" db="EMBL/GenBank/DDBJ databases">
        <title>MeaNS - Measles Nucleotide Surveillance Program.</title>
        <authorList>
            <person name="Tran T."/>
            <person name="Druce J."/>
        </authorList>
    </citation>
    <scope>NUCLEOTIDE SEQUENCE</scope>
    <source>
        <strain evidence="2">UCB-OBI-ISO-001</strain>
        <tissue evidence="2">Gonad</tissue>
    </source>
</reference>
<sequence>MTYRELLNVFDKDSSSKCHQCSSNILFSLILFTGISQIGLSIGLLFLCRNQISEVSCAFSLKAHPCTGLAAPVYIGCLILCIAIFGFACLGRRASAALLLLITVGDICLGFMQLASEKILFTDYFNTFNSREICQSAQQNSSQLLQCWNHITHLYPACSIYEHEITNDCVHSYNIYFNRSSQSESNRTTVPCISDVNRLVSSTYTDFRFMCGPIVLLNAFVCVILILFLEFFHQQKQNSKKQQHDLAALEGIYEISEQK</sequence>
<feature type="transmembrane region" description="Helical" evidence="1">
    <location>
        <begin position="25"/>
        <end position="47"/>
    </location>
</feature>
<dbReference type="AlphaFoldDB" id="A0A0L8GAQ4"/>
<evidence type="ECO:0000313" key="2">
    <source>
        <dbReference type="EMBL" id="KOF73998.1"/>
    </source>
</evidence>
<feature type="transmembrane region" description="Helical" evidence="1">
    <location>
        <begin position="97"/>
        <end position="115"/>
    </location>
</feature>
<keyword evidence="1" id="KW-0812">Transmembrane</keyword>
<organism evidence="2">
    <name type="scientific">Octopus bimaculoides</name>
    <name type="common">California two-spotted octopus</name>
    <dbReference type="NCBI Taxonomy" id="37653"/>
    <lineage>
        <taxon>Eukaryota</taxon>
        <taxon>Metazoa</taxon>
        <taxon>Spiralia</taxon>
        <taxon>Lophotrochozoa</taxon>
        <taxon>Mollusca</taxon>
        <taxon>Cephalopoda</taxon>
        <taxon>Coleoidea</taxon>
        <taxon>Octopodiformes</taxon>
        <taxon>Octopoda</taxon>
        <taxon>Incirrata</taxon>
        <taxon>Octopodidae</taxon>
        <taxon>Octopus</taxon>
    </lineage>
</organism>
<dbReference type="OrthoDB" id="10292509at2759"/>
<feature type="transmembrane region" description="Helical" evidence="1">
    <location>
        <begin position="67"/>
        <end position="90"/>
    </location>
</feature>
<feature type="transmembrane region" description="Helical" evidence="1">
    <location>
        <begin position="207"/>
        <end position="232"/>
    </location>
</feature>
<name>A0A0L8GAQ4_OCTBM</name>
<evidence type="ECO:0008006" key="3">
    <source>
        <dbReference type="Google" id="ProtNLM"/>
    </source>
</evidence>
<gene>
    <name evidence="2" type="ORF">OCBIM_22037002mg</name>
</gene>
<proteinExistence type="predicted"/>
<dbReference type="EMBL" id="KQ422903">
    <property type="protein sequence ID" value="KOF73998.1"/>
    <property type="molecule type" value="Genomic_DNA"/>
</dbReference>
<evidence type="ECO:0000256" key="1">
    <source>
        <dbReference type="SAM" id="Phobius"/>
    </source>
</evidence>
<keyword evidence="1" id="KW-1133">Transmembrane helix</keyword>
<keyword evidence="1" id="KW-0472">Membrane</keyword>